<dbReference type="Proteomes" id="UP000027473">
    <property type="component" value="Unassembled WGS sequence"/>
</dbReference>
<protein>
    <recommendedName>
        <fullName evidence="1">Transposase IS116/IS110/IS902 C-terminal domain-containing protein</fullName>
    </recommendedName>
</protein>
<evidence type="ECO:0000313" key="2">
    <source>
        <dbReference type="EMBL" id="KDE64607.1"/>
    </source>
</evidence>
<dbReference type="AlphaFoldDB" id="A0AB73BXY9"/>
<reference evidence="2 3" key="1">
    <citation type="submission" date="2014-01" db="EMBL/GenBank/DDBJ databases">
        <title>Comparative genomics of Fusobacterium necrophorum wild isolates.</title>
        <authorList>
            <person name="Kittichotirat W."/>
            <person name="Bumgarner R.E."/>
            <person name="Lawrence P."/>
        </authorList>
    </citation>
    <scope>NUCLEOTIDE SEQUENCE [LARGE SCALE GENOMIC DNA]</scope>
    <source>
        <strain evidence="2 3">BL</strain>
    </source>
</reference>
<accession>A0AB73BXY9</accession>
<dbReference type="GO" id="GO:0004803">
    <property type="term" value="F:transposase activity"/>
    <property type="evidence" value="ECO:0007669"/>
    <property type="project" value="InterPro"/>
</dbReference>
<name>A0AB73BXY9_9FUSO</name>
<dbReference type="PROSITE" id="PS51257">
    <property type="entry name" value="PROKAR_LIPOPROTEIN"/>
    <property type="match status" value="1"/>
</dbReference>
<evidence type="ECO:0000259" key="1">
    <source>
        <dbReference type="Pfam" id="PF02371"/>
    </source>
</evidence>
<sequence length="85" mass="9192">MESKIADIIHKLDSKLLSVPGISLIACAIILGETNTVDNFSTSKKLLAFAGLDPKIRQSGNFNASSCRMSKKGSPYLRYALIFTA</sequence>
<gene>
    <name evidence="2" type="ORF">FUSO3_02505</name>
</gene>
<dbReference type="GO" id="GO:0006313">
    <property type="term" value="P:DNA transposition"/>
    <property type="evidence" value="ECO:0007669"/>
    <property type="project" value="InterPro"/>
</dbReference>
<dbReference type="PANTHER" id="PTHR33055:SF15">
    <property type="entry name" value="TRANSPOSASE-RELATED"/>
    <property type="match status" value="1"/>
</dbReference>
<evidence type="ECO:0000313" key="3">
    <source>
        <dbReference type="Proteomes" id="UP000027473"/>
    </source>
</evidence>
<dbReference type="InterPro" id="IPR047650">
    <property type="entry name" value="Transpos_IS110"/>
</dbReference>
<dbReference type="Pfam" id="PF02371">
    <property type="entry name" value="Transposase_20"/>
    <property type="match status" value="1"/>
</dbReference>
<dbReference type="InterPro" id="IPR003346">
    <property type="entry name" value="Transposase_20"/>
</dbReference>
<proteinExistence type="predicted"/>
<feature type="domain" description="Transposase IS116/IS110/IS902 C-terminal" evidence="1">
    <location>
        <begin position="14"/>
        <end position="85"/>
    </location>
</feature>
<dbReference type="GO" id="GO:0003677">
    <property type="term" value="F:DNA binding"/>
    <property type="evidence" value="ECO:0007669"/>
    <property type="project" value="InterPro"/>
</dbReference>
<comment type="caution">
    <text evidence="2">The sequence shown here is derived from an EMBL/GenBank/DDBJ whole genome shotgun (WGS) entry which is preliminary data.</text>
</comment>
<dbReference type="EMBL" id="JAAC01000031">
    <property type="protein sequence ID" value="KDE64607.1"/>
    <property type="molecule type" value="Genomic_DNA"/>
</dbReference>
<organism evidence="2 3">
    <name type="scientific">Fusobacterium necrophorum BL</name>
    <dbReference type="NCBI Taxonomy" id="1441732"/>
    <lineage>
        <taxon>Bacteria</taxon>
        <taxon>Fusobacteriati</taxon>
        <taxon>Fusobacteriota</taxon>
        <taxon>Fusobacteriia</taxon>
        <taxon>Fusobacteriales</taxon>
        <taxon>Fusobacteriaceae</taxon>
        <taxon>Fusobacterium</taxon>
    </lineage>
</organism>
<dbReference type="PANTHER" id="PTHR33055">
    <property type="entry name" value="TRANSPOSASE FOR INSERTION SEQUENCE ELEMENT IS1111A"/>
    <property type="match status" value="1"/>
</dbReference>